<accession>A0A6S4P7V5</accession>
<evidence type="ECO:0000256" key="1">
    <source>
        <dbReference type="SAM" id="MobiDB-lite"/>
    </source>
</evidence>
<dbReference type="KEGG" id="vg:55412243"/>
<name>A0A6S4P7V5_9CAUD</name>
<evidence type="ECO:0000313" key="2">
    <source>
        <dbReference type="EMBL" id="BAQ94341.1"/>
    </source>
</evidence>
<feature type="region of interest" description="Disordered" evidence="1">
    <location>
        <begin position="881"/>
        <end position="911"/>
    </location>
</feature>
<dbReference type="RefSeq" id="YP_009777597.1">
    <property type="nucleotide sequence ID" value="NC_047700.1"/>
</dbReference>
<dbReference type="EMBL" id="AP013546">
    <property type="protein sequence ID" value="BAQ94341.1"/>
    <property type="molecule type" value="Genomic_DNA"/>
</dbReference>
<dbReference type="GeneID" id="55412243"/>
<keyword evidence="3" id="KW-1185">Reference proteome</keyword>
<proteinExistence type="predicted"/>
<evidence type="ECO:0000313" key="3">
    <source>
        <dbReference type="Proteomes" id="UP000504913"/>
    </source>
</evidence>
<sequence length="941" mass="103194">MPKFDFIAPSDEDLLPQETPSTGRPVASREIFEARSEEGAGVFKPAMQLMNTLGSPYTKTQIFRGPINAVSQLSNAIGDVVQGKKVDVSDAWMISPQTTRNMVPFLWGLDLSEKTPADEAGETLGGVIGAEGVGFALTGGGSALLRHSPHVIGALNKIKQLPALRRAAVAARGGNKLVTTGASLATDGAKAVAGASVAIPFMDQSEGNLMNFFGENAPLAVAEDDDYFEALRKNMAVDGFLAPLTVVGLTKGISVARKGVADGGTDWLMELGETELEPYIGRTSGAITDPARMLPAPKHDSAISRAIDEQTQIKQVEMQRDRLQDMGLVETGGQGQMQIAMPGVVDPEIKLQIRQLQAQRGLLIKASQEGDDVVQQLANVDQQIQELMPLGGKTPELKPVNPYIQPELELPDGRPEMDTMLARLDELDDGALRQMHTEVMAPRRAAQTAERMEQLQTVVDGNPDRVAEIQARLEAGQVTETGAKRLITKERKTLEAAQAELDEIQNRTAEPVKLVGDQLELSIDQQMALDLVDQPPMKTFEEVAQSKVRSGYKNAAEYRQALNQFPRDLLRRMTAPGQNPQVAALVKARTGRRVWQAKKSDIIDALVELSERKDRFLPPEMAQGDMALTMNQFGADAPLFELPADLTVQGRMVKMVDADGIEQTVPVSDFVRRGMDEATRESLKKEILQQAIENGEVQAPVTPLPKRPPIDFDQGSFIDDLLADGMQTELFSFDETPYYKGFATNSRGLEGLLEEIRLRYDFHRLDGFTQKAEYKTAKAMARWNEMTWEQQKALYNADGSGFEIPFLRSDFDAPSVVRDPEPYNKLPKDAGKEKLTLTLPEPKTFRWTAKGLVEEGAPVAETAPEPAFNWFQRLMGKDPEYNASSGSLRQKLTRTKKPKLAGATPGQNTEVQATLARLQKLKADRLDKLRKTQAAAKGGSC</sequence>
<reference evidence="2 3" key="1">
    <citation type="journal article" date="2013" name="PLoS Genet.">
        <title>Expanding the Marine Virosphere Using Metagenomics.</title>
        <authorList>
            <person name="Mizuno C.M."/>
            <person name="Rodriguez-Valera F."/>
            <person name="Kimes N.E."/>
            <person name="Ghai R."/>
        </authorList>
    </citation>
    <scope>NUCLEOTIDE SEQUENCE [LARGE SCALE GENOMIC DNA]</scope>
    <source>
        <strain evidence="2">UvMED-CGR-C79-MedDCM-OCT-S37-C6</strain>
    </source>
</reference>
<feature type="region of interest" description="Disordered" evidence="1">
    <location>
        <begin position="1"/>
        <end position="27"/>
    </location>
</feature>
<dbReference type="Proteomes" id="UP000504913">
    <property type="component" value="Segment"/>
</dbReference>
<organism evidence="2 3">
    <name type="scientific">uncultured phage_MedDCM-OCT-S37-C6</name>
    <dbReference type="NCBI Taxonomy" id="2740804"/>
    <lineage>
        <taxon>Viruses</taxon>
        <taxon>Duplodnaviria</taxon>
        <taxon>Heunggongvirae</taxon>
        <taxon>Uroviricota</taxon>
        <taxon>Caudoviricetes</taxon>
        <taxon>Autographivirales</taxon>
        <taxon>Oinezvirus</taxon>
        <taxon>Oinezvirus S37C6</taxon>
    </lineage>
</organism>
<protein>
    <submittedName>
        <fullName evidence="2">Chromosome segregation ATPase-like protein</fullName>
    </submittedName>
</protein>